<dbReference type="PROSITE" id="PS50862">
    <property type="entry name" value="AA_TRNA_LIGASE_II"/>
    <property type="match status" value="1"/>
</dbReference>
<dbReference type="PRINTS" id="PR00981">
    <property type="entry name" value="TRNASYNTHSER"/>
</dbReference>
<dbReference type="GO" id="GO:0005524">
    <property type="term" value="F:ATP binding"/>
    <property type="evidence" value="ECO:0007669"/>
    <property type="project" value="UniProtKB-KW"/>
</dbReference>
<accession>A0A1K0G6X4</accession>
<dbReference type="InterPro" id="IPR045864">
    <property type="entry name" value="aa-tRNA-synth_II/BPL/LPL"/>
</dbReference>
<dbReference type="GO" id="GO:0006434">
    <property type="term" value="P:seryl-tRNA aminoacylation"/>
    <property type="evidence" value="ECO:0007669"/>
    <property type="project" value="InterPro"/>
</dbReference>
<dbReference type="Pfam" id="PF10306">
    <property type="entry name" value="FLILHELTA"/>
    <property type="match status" value="1"/>
</dbReference>
<dbReference type="InterPro" id="IPR002317">
    <property type="entry name" value="Ser-tRNA-ligase_type_1"/>
</dbReference>
<reference evidence="13" key="1">
    <citation type="submission" date="2016-04" db="EMBL/GenBank/DDBJ databases">
        <authorList>
            <person name="Guldener U."/>
            <person name="Guldener U."/>
        </authorList>
    </citation>
    <scope>NUCLEOTIDE SEQUENCE [LARGE SCALE GENOMIC DNA]</scope>
    <source>
        <strain evidence="13">UB2112</strain>
    </source>
</reference>
<keyword evidence="9" id="KW-0472">Membrane</keyword>
<dbReference type="GO" id="GO:0004828">
    <property type="term" value="F:serine-tRNA ligase activity"/>
    <property type="evidence" value="ECO:0007669"/>
    <property type="project" value="UniProtKB-EC"/>
</dbReference>
<feature type="transmembrane region" description="Helical" evidence="9">
    <location>
        <begin position="707"/>
        <end position="731"/>
    </location>
</feature>
<evidence type="ECO:0000256" key="6">
    <source>
        <dbReference type="ARBA" id="ARBA00031113"/>
    </source>
</evidence>
<feature type="region of interest" description="Disordered" evidence="8">
    <location>
        <begin position="160"/>
        <end position="228"/>
    </location>
</feature>
<dbReference type="AlphaFoldDB" id="A0A1K0G6X4"/>
<reference evidence="12" key="3">
    <citation type="submission" date="2018-08" db="EMBL/GenBank/DDBJ databases">
        <authorList>
            <person name="Guldener U."/>
        </authorList>
    </citation>
    <scope>NUCLEOTIDE SEQUENCE</scope>
    <source>
        <strain evidence="12">UB2</strain>
    </source>
</reference>
<dbReference type="InterPro" id="IPR002314">
    <property type="entry name" value="aa-tRNA-synt_IIb"/>
</dbReference>
<evidence type="ECO:0000256" key="4">
    <source>
        <dbReference type="ARBA" id="ARBA00022840"/>
    </source>
</evidence>
<sequence length="850" mass="93847">MSRSQALTIVALQLRSASIMVPGSTGPILRTLRRPRLLRLTTDVDCGSRLASTSRATLGINKSYSRASPASSSKANARSNGSDATSQDPPIAHYHKSRILPLQHPGRGVSNEFIDQAKRDMQLRNMKYHEVDLKWLREARHTLFSLHEKEMELQQEQKKLKNDMHKHLRLRNKASKKEKRKTDVAAGSEEVKSADEPASESSETSETSETSTDASAKDEQDQHMKELRKRAKKIKQELENMSKQEEEIRAKSLKIRISWPNHCHPDVPVGPEGNAVLVSVKDPLNLLPTEFDVMKESWNQSAIQVKDFPNGPEADPKRDHLLVASLAEDSEVDLISGTLATGRSWPFLLGSISMLEHALSQYAMSIAVRNGFLAVSPPDVVRAEVADRCGFRPRDEKAQQTYFLENTKSKSSDQDQDLSNDLCLAATAEIPLAALLAARIFEEPKQGGKSPSSRSGRGFLIERSELPIKLVALGHAFRAEAGARGADTRGLYRVHQFSKIEMFVATNGEVDESNAMLEELRGIQEEVIGGLGLPYRVLDMPTEELGASAYRKYDIEVWMPGRGSWGEVSSASNCINYQALRLGIKMKRTVSPSSISTAPTVGNDPRYPTVHTLNATAAAIPRLIVAILENHGLENEKLVLPDTLKPFWLAGEKDPNVTWLHTGKLNVGSQSRLQRALAQVRSIAKKNGTNASTMVASFLILHELTALVPLVLLFYIFGALGVGASVLNWLLGDAKQQSSQDPTSLGARFQAWARLKEERFERYCRRKGYLGFEKQDAETIAAADDLDKSSHLAGSFANMVAAYILVKTLIPVRIGASVALAGPFSRRVLEPLKTLARRTVSLRKRPNVAS</sequence>
<evidence type="ECO:0000256" key="1">
    <source>
        <dbReference type="ARBA" id="ARBA00012840"/>
    </source>
</evidence>
<dbReference type="Proteomes" id="UP000179920">
    <property type="component" value="Chromosome X"/>
</dbReference>
<evidence type="ECO:0000256" key="8">
    <source>
        <dbReference type="SAM" id="MobiDB-lite"/>
    </source>
</evidence>
<feature type="compositionally biased region" description="Basic residues" evidence="8">
    <location>
        <begin position="166"/>
        <end position="179"/>
    </location>
</feature>
<evidence type="ECO:0000256" key="7">
    <source>
        <dbReference type="ARBA" id="ARBA00034892"/>
    </source>
</evidence>
<evidence type="ECO:0000256" key="9">
    <source>
        <dbReference type="SAM" id="Phobius"/>
    </source>
</evidence>
<evidence type="ECO:0000256" key="5">
    <source>
        <dbReference type="ARBA" id="ARBA00023146"/>
    </source>
</evidence>
<dbReference type="InterPro" id="IPR006195">
    <property type="entry name" value="aa-tRNA-synth_II"/>
</dbReference>
<keyword evidence="9" id="KW-0812">Transmembrane</keyword>
<proteinExistence type="predicted"/>
<keyword evidence="5 11" id="KW-0030">Aminoacyl-tRNA synthetase</keyword>
<evidence type="ECO:0000313" key="12">
    <source>
        <dbReference type="EMBL" id="SYW74912.1"/>
    </source>
</evidence>
<feature type="compositionally biased region" description="Low complexity" evidence="8">
    <location>
        <begin position="62"/>
        <end position="82"/>
    </location>
</feature>
<dbReference type="PANTHER" id="PTHR11778">
    <property type="entry name" value="SERYL-TRNA SYNTHETASE"/>
    <property type="match status" value="1"/>
</dbReference>
<dbReference type="InterPro" id="IPR018811">
    <property type="entry name" value="MRX11"/>
</dbReference>
<dbReference type="OrthoDB" id="10264585at2759"/>
<feature type="region of interest" description="Disordered" evidence="8">
    <location>
        <begin position="62"/>
        <end position="91"/>
    </location>
</feature>
<keyword evidence="14" id="KW-1185">Reference proteome</keyword>
<evidence type="ECO:0000313" key="11">
    <source>
        <dbReference type="EMBL" id="SAM83369.1"/>
    </source>
</evidence>
<name>A0A1K0G6X4_9BASI</name>
<organism evidence="11 13">
    <name type="scientific">Ustilago bromivora</name>
    <dbReference type="NCBI Taxonomy" id="307758"/>
    <lineage>
        <taxon>Eukaryota</taxon>
        <taxon>Fungi</taxon>
        <taxon>Dikarya</taxon>
        <taxon>Basidiomycota</taxon>
        <taxon>Ustilaginomycotina</taxon>
        <taxon>Ustilaginomycetes</taxon>
        <taxon>Ustilaginales</taxon>
        <taxon>Ustilaginaceae</taxon>
        <taxon>Ustilago</taxon>
    </lineage>
</organism>
<gene>
    <name evidence="12" type="ORF">UBRO2_00322</name>
    <name evidence="11" type="ORF">UBRO_05387</name>
</gene>
<feature type="compositionally biased region" description="Basic and acidic residues" evidence="8">
    <location>
        <begin position="215"/>
        <end position="225"/>
    </location>
</feature>
<dbReference type="EC" id="6.1.1.11" evidence="1"/>
<evidence type="ECO:0000256" key="2">
    <source>
        <dbReference type="ARBA" id="ARBA00022598"/>
    </source>
</evidence>
<evidence type="ECO:0000259" key="10">
    <source>
        <dbReference type="PROSITE" id="PS50862"/>
    </source>
</evidence>
<keyword evidence="9" id="KW-1133">Transmembrane helix</keyword>
<keyword evidence="4" id="KW-0067">ATP-binding</keyword>
<reference evidence="11" key="2">
    <citation type="submission" date="2016-04" db="EMBL/GenBank/DDBJ databases">
        <authorList>
            <person name="Evans L.H."/>
            <person name="Alamgir A."/>
            <person name="Owens N."/>
            <person name="Weber N.D."/>
            <person name="Virtaneva K."/>
            <person name="Barbian K."/>
            <person name="Babar A."/>
            <person name="Rosenke K."/>
        </authorList>
    </citation>
    <scope>NUCLEOTIDE SEQUENCE</scope>
    <source>
        <strain evidence="11">UB2112</strain>
    </source>
</reference>
<dbReference type="Pfam" id="PF00587">
    <property type="entry name" value="tRNA-synt_2b"/>
    <property type="match status" value="1"/>
</dbReference>
<dbReference type="EMBL" id="LT558126">
    <property type="protein sequence ID" value="SAM83369.1"/>
    <property type="molecule type" value="Genomic_DNA"/>
</dbReference>
<keyword evidence="2" id="KW-0436">Ligase</keyword>
<evidence type="ECO:0000256" key="3">
    <source>
        <dbReference type="ARBA" id="ARBA00022741"/>
    </source>
</evidence>
<evidence type="ECO:0000313" key="13">
    <source>
        <dbReference type="Proteomes" id="UP000179920"/>
    </source>
</evidence>
<protein>
    <recommendedName>
        <fullName evidence="1">serine--tRNA ligase</fullName>
        <ecNumber evidence="1">6.1.1.11</ecNumber>
    </recommendedName>
    <alternativeName>
        <fullName evidence="6">Seryl-tRNA synthetase</fullName>
    </alternativeName>
    <alternativeName>
        <fullName evidence="7">Seryl-tRNA(Ser) synthetase</fullName>
    </alternativeName>
</protein>
<feature type="compositionally biased region" description="Low complexity" evidence="8">
    <location>
        <begin position="199"/>
        <end position="214"/>
    </location>
</feature>
<feature type="domain" description="Aminoacyl-transfer RNA synthetases class-II family profile" evidence="10">
    <location>
        <begin position="369"/>
        <end position="641"/>
    </location>
</feature>
<dbReference type="Proteomes" id="UP000658997">
    <property type="component" value="Unassembled WGS sequence"/>
</dbReference>
<keyword evidence="3" id="KW-0547">Nucleotide-binding</keyword>
<dbReference type="EMBL" id="ULHB01000003">
    <property type="protein sequence ID" value="SYW74912.1"/>
    <property type="molecule type" value="Genomic_DNA"/>
</dbReference>
<dbReference type="SUPFAM" id="SSF55681">
    <property type="entry name" value="Class II aaRS and biotin synthetases"/>
    <property type="match status" value="1"/>
</dbReference>
<evidence type="ECO:0000313" key="14">
    <source>
        <dbReference type="Proteomes" id="UP000658997"/>
    </source>
</evidence>
<dbReference type="Gene3D" id="3.30.930.10">
    <property type="entry name" value="Bira Bifunctional Protein, Domain 2"/>
    <property type="match status" value="1"/>
</dbReference>